<gene>
    <name evidence="1" type="ORF">J2X01_003593</name>
</gene>
<reference evidence="1 2" key="1">
    <citation type="submission" date="2023-07" db="EMBL/GenBank/DDBJ databases">
        <title>Sorghum-associated microbial communities from plants grown in Nebraska, USA.</title>
        <authorList>
            <person name="Schachtman D."/>
        </authorList>
    </citation>
    <scope>NUCLEOTIDE SEQUENCE [LARGE SCALE GENOMIC DNA]</scope>
    <source>
        <strain evidence="1 2">BE167</strain>
    </source>
</reference>
<sequence>MKVLFLDIDGVVNRVGTRQSFRGFMGIDPFLASKVSKIILDTDAAIVLTSTWRIFKGGREEVDRQVYKTFDVTPTADTGFRGEEVKMWLDQHPDVTRYAILDDDTDFYAAQPLFKTNWQTGITDEIAQQISEYLNSEERADE</sequence>
<evidence type="ECO:0008006" key="3">
    <source>
        <dbReference type="Google" id="ProtNLM"/>
    </source>
</evidence>
<evidence type="ECO:0000313" key="2">
    <source>
        <dbReference type="Proteomes" id="UP001252243"/>
    </source>
</evidence>
<dbReference type="RefSeq" id="WP_310060457.1">
    <property type="nucleotide sequence ID" value="NZ_JAVDVQ010000020.1"/>
</dbReference>
<accession>A0ABU1UGM2</accession>
<name>A0ABU1UGM2_9MICC</name>
<dbReference type="EMBL" id="JAVDVQ010000020">
    <property type="protein sequence ID" value="MDR7084285.1"/>
    <property type="molecule type" value="Genomic_DNA"/>
</dbReference>
<organism evidence="1 2">
    <name type="scientific">Arthrobacter ginsengisoli</name>
    <dbReference type="NCBI Taxonomy" id="1356565"/>
    <lineage>
        <taxon>Bacteria</taxon>
        <taxon>Bacillati</taxon>
        <taxon>Actinomycetota</taxon>
        <taxon>Actinomycetes</taxon>
        <taxon>Micrococcales</taxon>
        <taxon>Micrococcaceae</taxon>
        <taxon>Arthrobacter</taxon>
    </lineage>
</organism>
<keyword evidence="2" id="KW-1185">Reference proteome</keyword>
<proteinExistence type="predicted"/>
<dbReference type="Proteomes" id="UP001252243">
    <property type="component" value="Unassembled WGS sequence"/>
</dbReference>
<evidence type="ECO:0000313" key="1">
    <source>
        <dbReference type="EMBL" id="MDR7084285.1"/>
    </source>
</evidence>
<dbReference type="Pfam" id="PF18143">
    <property type="entry name" value="HAD_SAK_2"/>
    <property type="match status" value="1"/>
</dbReference>
<protein>
    <recommendedName>
        <fullName evidence="3">FCP1 homology domain-containing protein</fullName>
    </recommendedName>
</protein>
<comment type="caution">
    <text evidence="1">The sequence shown here is derived from an EMBL/GenBank/DDBJ whole genome shotgun (WGS) entry which is preliminary data.</text>
</comment>